<sequence length="83" mass="9236">MPDVTRGIFLSTDCLKITPPDFARNLSVNATEPKPLDKFFSLVGTRDFEIPLILYSFGGSAPSFPLIYESRLLLASLIRSTKK</sequence>
<name>A0A1Q5TK02_9GAMM</name>
<evidence type="ECO:0000313" key="2">
    <source>
        <dbReference type="Proteomes" id="UP000186277"/>
    </source>
</evidence>
<protein>
    <submittedName>
        <fullName evidence="1">Uncharacterized protein</fullName>
    </submittedName>
</protein>
<comment type="caution">
    <text evidence="1">The sequence shown here is derived from an EMBL/GenBank/DDBJ whole genome shotgun (WGS) entry which is preliminary data.</text>
</comment>
<accession>A0A1Q5TK02</accession>
<reference evidence="1 2" key="1">
    <citation type="submission" date="2016-09" db="EMBL/GenBank/DDBJ databases">
        <title>Xenorhabdus thuongxuanensis sp. nov. and Xenorhabdus eapokensis sp. nov., isolated from Steinernema species.</title>
        <authorList>
            <person name="Kaempfer P."/>
            <person name="Tobias N.J."/>
            <person name="Phan Ke L."/>
            <person name="Bode H.B."/>
            <person name="Glaeser S.P."/>
        </authorList>
    </citation>
    <scope>NUCLEOTIDE SEQUENCE [LARGE SCALE GENOMIC DNA]</scope>
    <source>
        <strain evidence="1 2">30TX1</strain>
    </source>
</reference>
<dbReference type="EMBL" id="MKGR01000053">
    <property type="protein sequence ID" value="OKP00556.1"/>
    <property type="molecule type" value="Genomic_DNA"/>
</dbReference>
<proteinExistence type="predicted"/>
<organism evidence="1 2">
    <name type="scientific">Xenorhabdus thuongxuanensis</name>
    <dbReference type="NCBI Taxonomy" id="1873484"/>
    <lineage>
        <taxon>Bacteria</taxon>
        <taxon>Pseudomonadati</taxon>
        <taxon>Pseudomonadota</taxon>
        <taxon>Gammaproteobacteria</taxon>
        <taxon>Enterobacterales</taxon>
        <taxon>Morganellaceae</taxon>
        <taxon>Xenorhabdus</taxon>
    </lineage>
</organism>
<dbReference type="AlphaFoldDB" id="A0A1Q5TK02"/>
<keyword evidence="2" id="KW-1185">Reference proteome</keyword>
<gene>
    <name evidence="1" type="ORF">Xentx_03529</name>
</gene>
<evidence type="ECO:0000313" key="1">
    <source>
        <dbReference type="EMBL" id="OKP00556.1"/>
    </source>
</evidence>
<dbReference type="Proteomes" id="UP000186277">
    <property type="component" value="Unassembled WGS sequence"/>
</dbReference>